<accession>A0A210PQ92</accession>
<comment type="caution">
    <text evidence="1">The sequence shown here is derived from an EMBL/GenBank/DDBJ whole genome shotgun (WGS) entry which is preliminary data.</text>
</comment>
<organism evidence="1 2">
    <name type="scientific">Mizuhopecten yessoensis</name>
    <name type="common">Japanese scallop</name>
    <name type="synonym">Patinopecten yessoensis</name>
    <dbReference type="NCBI Taxonomy" id="6573"/>
    <lineage>
        <taxon>Eukaryota</taxon>
        <taxon>Metazoa</taxon>
        <taxon>Spiralia</taxon>
        <taxon>Lophotrochozoa</taxon>
        <taxon>Mollusca</taxon>
        <taxon>Bivalvia</taxon>
        <taxon>Autobranchia</taxon>
        <taxon>Pteriomorphia</taxon>
        <taxon>Pectinida</taxon>
        <taxon>Pectinoidea</taxon>
        <taxon>Pectinidae</taxon>
        <taxon>Mizuhopecten</taxon>
    </lineage>
</organism>
<name>A0A210PQ92_MIZYE</name>
<dbReference type="EMBL" id="NEDP02005560">
    <property type="protein sequence ID" value="OWF38616.1"/>
    <property type="molecule type" value="Genomic_DNA"/>
</dbReference>
<reference evidence="1 2" key="1">
    <citation type="journal article" date="2017" name="Nat. Ecol. Evol.">
        <title>Scallop genome provides insights into evolution of bilaterian karyotype and development.</title>
        <authorList>
            <person name="Wang S."/>
            <person name="Zhang J."/>
            <person name="Jiao W."/>
            <person name="Li J."/>
            <person name="Xun X."/>
            <person name="Sun Y."/>
            <person name="Guo X."/>
            <person name="Huan P."/>
            <person name="Dong B."/>
            <person name="Zhang L."/>
            <person name="Hu X."/>
            <person name="Sun X."/>
            <person name="Wang J."/>
            <person name="Zhao C."/>
            <person name="Wang Y."/>
            <person name="Wang D."/>
            <person name="Huang X."/>
            <person name="Wang R."/>
            <person name="Lv J."/>
            <person name="Li Y."/>
            <person name="Zhang Z."/>
            <person name="Liu B."/>
            <person name="Lu W."/>
            <person name="Hui Y."/>
            <person name="Liang J."/>
            <person name="Zhou Z."/>
            <person name="Hou R."/>
            <person name="Li X."/>
            <person name="Liu Y."/>
            <person name="Li H."/>
            <person name="Ning X."/>
            <person name="Lin Y."/>
            <person name="Zhao L."/>
            <person name="Xing Q."/>
            <person name="Dou J."/>
            <person name="Li Y."/>
            <person name="Mao J."/>
            <person name="Guo H."/>
            <person name="Dou H."/>
            <person name="Li T."/>
            <person name="Mu C."/>
            <person name="Jiang W."/>
            <person name="Fu Q."/>
            <person name="Fu X."/>
            <person name="Miao Y."/>
            <person name="Liu J."/>
            <person name="Yu Q."/>
            <person name="Li R."/>
            <person name="Liao H."/>
            <person name="Li X."/>
            <person name="Kong Y."/>
            <person name="Jiang Z."/>
            <person name="Chourrout D."/>
            <person name="Li R."/>
            <person name="Bao Z."/>
        </authorList>
    </citation>
    <scope>NUCLEOTIDE SEQUENCE [LARGE SCALE GENOMIC DNA]</scope>
    <source>
        <strain evidence="1 2">PY_sf001</strain>
    </source>
</reference>
<proteinExistence type="predicted"/>
<keyword evidence="2" id="KW-1185">Reference proteome</keyword>
<dbReference type="AlphaFoldDB" id="A0A210PQ92"/>
<dbReference type="OrthoDB" id="5961967at2759"/>
<gene>
    <name evidence="1" type="ORF">KP79_PYT09938</name>
</gene>
<protein>
    <submittedName>
        <fullName evidence="1">Uncharacterized protein</fullName>
    </submittedName>
</protein>
<evidence type="ECO:0000313" key="2">
    <source>
        <dbReference type="Proteomes" id="UP000242188"/>
    </source>
</evidence>
<evidence type="ECO:0000313" key="1">
    <source>
        <dbReference type="EMBL" id="OWF38616.1"/>
    </source>
</evidence>
<dbReference type="Proteomes" id="UP000242188">
    <property type="component" value="Unassembled WGS sequence"/>
</dbReference>
<sequence length="216" mass="23973">MASQLLMLVLKIKESSAPGLDLPTFLSKVDGFLKGYSKASQVVHKFKVCGEPRVVAIFEVNNILGLERNMGGLSRIGIFDVTCIPLSHYETFAAALGVDQGLTKISPQPLTKKFIYWLSFNVEYQGKTTAELLELWVKDATTVLSARAAGTQLDLYKVIAERKVHCFIGTDVPDEVDKLSFALPLMQENGANVQIECRAVQLLEEYTTRIMTENIQ</sequence>